<keyword evidence="3" id="KW-1185">Reference proteome</keyword>
<comment type="caution">
    <text evidence="2">The sequence shown here is derived from an EMBL/GenBank/DDBJ whole genome shotgun (WGS) entry which is preliminary data.</text>
</comment>
<keyword evidence="1" id="KW-0812">Transmembrane</keyword>
<organism evidence="2 3">
    <name type="scientific">Asprobacillus argus</name>
    <dbReference type="NCBI Taxonomy" id="3076534"/>
    <lineage>
        <taxon>Bacteria</taxon>
        <taxon>Pseudomonadati</taxon>
        <taxon>Bacteroidota</taxon>
        <taxon>Flavobacteriia</taxon>
        <taxon>Flavobacteriales</taxon>
        <taxon>Flavobacteriaceae</taxon>
        <taxon>Asprobacillus</taxon>
    </lineage>
</organism>
<gene>
    <name evidence="2" type="ORF">RQM59_00715</name>
</gene>
<evidence type="ECO:0000256" key="1">
    <source>
        <dbReference type="SAM" id="Phobius"/>
    </source>
</evidence>
<protein>
    <submittedName>
        <fullName evidence="2">Uncharacterized protein</fullName>
    </submittedName>
</protein>
<keyword evidence="1" id="KW-0472">Membrane</keyword>
<evidence type="ECO:0000313" key="3">
    <source>
        <dbReference type="Proteomes" id="UP001257277"/>
    </source>
</evidence>
<name>A0ABU3LBU6_9FLAO</name>
<dbReference type="RefSeq" id="WP_349240134.1">
    <property type="nucleotide sequence ID" value="NZ_JAVTTO010000001.1"/>
</dbReference>
<dbReference type="EMBL" id="JAVTTO010000001">
    <property type="protein sequence ID" value="MDT7830878.1"/>
    <property type="molecule type" value="Genomic_DNA"/>
</dbReference>
<feature type="transmembrane region" description="Helical" evidence="1">
    <location>
        <begin position="79"/>
        <end position="97"/>
    </location>
</feature>
<accession>A0ABU3LBU6</accession>
<keyword evidence="1" id="KW-1133">Transmembrane helix</keyword>
<proteinExistence type="predicted"/>
<reference evidence="2 3" key="1">
    <citation type="submission" date="2023-09" db="EMBL/GenBank/DDBJ databases">
        <title>Novel taxa isolated from Blanes Bay.</title>
        <authorList>
            <person name="Rey-Velasco X."/>
            <person name="Lucena T."/>
        </authorList>
    </citation>
    <scope>NUCLEOTIDE SEQUENCE [LARGE SCALE GENOMIC DNA]</scope>
    <source>
        <strain evidence="2 3">S356</strain>
    </source>
</reference>
<sequence length="98" mass="11231">MINKMLTDEEQLQYCLKCQKRGFDMKVGVVCSLTSTRRTFISSCDDYVEDEIEAHKMLVAEKELKEAIDKVSKRPPWRTILTVLLALIALIKLILSLA</sequence>
<dbReference type="Proteomes" id="UP001257277">
    <property type="component" value="Unassembled WGS sequence"/>
</dbReference>
<evidence type="ECO:0000313" key="2">
    <source>
        <dbReference type="EMBL" id="MDT7830878.1"/>
    </source>
</evidence>